<feature type="chain" id="PRO_5033022169" description="DUF8020 domain-containing protein" evidence="2">
    <location>
        <begin position="22"/>
        <end position="244"/>
    </location>
</feature>
<dbReference type="InterPro" id="IPR058333">
    <property type="entry name" value="DUF8020"/>
</dbReference>
<protein>
    <recommendedName>
        <fullName evidence="3">DUF8020 domain-containing protein</fullName>
    </recommendedName>
</protein>
<evidence type="ECO:0000256" key="1">
    <source>
        <dbReference type="SAM" id="Phobius"/>
    </source>
</evidence>
<keyword evidence="1" id="KW-0472">Membrane</keyword>
<dbReference type="EMBL" id="JAAXOT010000008">
    <property type="protein sequence ID" value="NKY57913.1"/>
    <property type="molecule type" value="Genomic_DNA"/>
</dbReference>
<proteinExistence type="predicted"/>
<evidence type="ECO:0000256" key="2">
    <source>
        <dbReference type="SAM" id="SignalP"/>
    </source>
</evidence>
<keyword evidence="1" id="KW-1133">Transmembrane helix</keyword>
<reference evidence="4 5" key="1">
    <citation type="submission" date="2020-04" db="EMBL/GenBank/DDBJ databases">
        <title>MicrobeNet Type strains.</title>
        <authorList>
            <person name="Nicholson A.C."/>
        </authorList>
    </citation>
    <scope>NUCLEOTIDE SEQUENCE [LARGE SCALE GENOMIC DNA]</scope>
    <source>
        <strain evidence="4 5">JCM 3332</strain>
    </source>
</reference>
<evidence type="ECO:0000259" key="3">
    <source>
        <dbReference type="Pfam" id="PF26059"/>
    </source>
</evidence>
<keyword evidence="2" id="KW-0732">Signal</keyword>
<feature type="signal peptide" evidence="2">
    <location>
        <begin position="1"/>
        <end position="21"/>
    </location>
</feature>
<feature type="transmembrane region" description="Helical" evidence="1">
    <location>
        <begin position="178"/>
        <end position="200"/>
    </location>
</feature>
<evidence type="ECO:0000313" key="5">
    <source>
        <dbReference type="Proteomes" id="UP000570678"/>
    </source>
</evidence>
<comment type="caution">
    <text evidence="4">The sequence shown here is derived from an EMBL/GenBank/DDBJ whole genome shotgun (WGS) entry which is preliminary data.</text>
</comment>
<accession>A0A846YG05</accession>
<keyword evidence="5" id="KW-1185">Reference proteome</keyword>
<evidence type="ECO:0000313" key="4">
    <source>
        <dbReference type="EMBL" id="NKY57913.1"/>
    </source>
</evidence>
<dbReference type="RefSeq" id="WP_062978373.1">
    <property type="nucleotide sequence ID" value="NZ_JAAXOT010000008.1"/>
</dbReference>
<name>A0A846YG05_9NOCA</name>
<gene>
    <name evidence="4" type="ORF">HGA15_17565</name>
</gene>
<organism evidence="4 5">
    <name type="scientific">Nocardia flavorosea</name>
    <dbReference type="NCBI Taxonomy" id="53429"/>
    <lineage>
        <taxon>Bacteria</taxon>
        <taxon>Bacillati</taxon>
        <taxon>Actinomycetota</taxon>
        <taxon>Actinomycetes</taxon>
        <taxon>Mycobacteriales</taxon>
        <taxon>Nocardiaceae</taxon>
        <taxon>Nocardia</taxon>
    </lineage>
</organism>
<feature type="transmembrane region" description="Helical" evidence="1">
    <location>
        <begin position="206"/>
        <end position="225"/>
    </location>
</feature>
<dbReference type="Pfam" id="PF26059">
    <property type="entry name" value="DUF8020"/>
    <property type="match status" value="1"/>
</dbReference>
<feature type="transmembrane region" description="Helical" evidence="1">
    <location>
        <begin position="144"/>
        <end position="166"/>
    </location>
</feature>
<dbReference type="AlphaFoldDB" id="A0A846YG05"/>
<keyword evidence="1" id="KW-0812">Transmembrane</keyword>
<sequence>MKLRTSVATAALAVAALGATAAPVSAQPAPAPRELTYEITHSGDSAVVETNGKWQVAGDQLILRAVDDTLLTTVPLTYRKDNIAFPIAAKIDGGTAVLTPQRTGGVPVAPVSAPVVTPEQAAQEVAEQFTPRDMQALGVFAQRATMSAAIAGAVGAVIGGGLGCVLGAATGALVSSPIALLLVPFVGATIGGCVAGAATLGAAGGIIGAFLIGGPVAVFAAFQYFSTILSPCPPEHPACRPTTP</sequence>
<dbReference type="Proteomes" id="UP000570678">
    <property type="component" value="Unassembled WGS sequence"/>
</dbReference>
<feature type="domain" description="DUF8020" evidence="3">
    <location>
        <begin position="36"/>
        <end position="101"/>
    </location>
</feature>